<keyword evidence="6" id="KW-0333">Golgi apparatus</keyword>
<keyword evidence="4" id="KW-0813">Transport</keyword>
<keyword evidence="5" id="KW-0653">Protein transport</keyword>
<feature type="non-terminal residue" evidence="9">
    <location>
        <position position="1"/>
    </location>
</feature>
<comment type="subcellular location">
    <subcellularLocation>
        <location evidence="1">Golgi apparatus membrane</location>
        <topology evidence="1">Peripheral membrane protein</topology>
    </subcellularLocation>
</comment>
<evidence type="ECO:0000256" key="6">
    <source>
        <dbReference type="ARBA" id="ARBA00023034"/>
    </source>
</evidence>
<dbReference type="Proteomes" id="UP001174909">
    <property type="component" value="Unassembled WGS sequence"/>
</dbReference>
<comment type="similarity">
    <text evidence="2">Belongs to the COG7 family.</text>
</comment>
<evidence type="ECO:0000256" key="1">
    <source>
        <dbReference type="ARBA" id="ARBA00004395"/>
    </source>
</evidence>
<dbReference type="GO" id="GO:0007030">
    <property type="term" value="P:Golgi organization"/>
    <property type="evidence" value="ECO:0007669"/>
    <property type="project" value="TreeGrafter"/>
</dbReference>
<dbReference type="InterPro" id="IPR019335">
    <property type="entry name" value="COG7"/>
</dbReference>
<dbReference type="Pfam" id="PF10191">
    <property type="entry name" value="COG7"/>
    <property type="match status" value="1"/>
</dbReference>
<dbReference type="GO" id="GO:0017119">
    <property type="term" value="C:Golgi transport complex"/>
    <property type="evidence" value="ECO:0007669"/>
    <property type="project" value="InterPro"/>
</dbReference>
<keyword evidence="10" id="KW-1185">Reference proteome</keyword>
<organism evidence="9 10">
    <name type="scientific">Geodia barretti</name>
    <name type="common">Barrett's horny sponge</name>
    <dbReference type="NCBI Taxonomy" id="519541"/>
    <lineage>
        <taxon>Eukaryota</taxon>
        <taxon>Metazoa</taxon>
        <taxon>Porifera</taxon>
        <taxon>Demospongiae</taxon>
        <taxon>Heteroscleromorpha</taxon>
        <taxon>Tetractinellida</taxon>
        <taxon>Astrophorina</taxon>
        <taxon>Geodiidae</taxon>
        <taxon>Geodia</taxon>
    </lineage>
</organism>
<gene>
    <name evidence="9" type="ORF">GBAR_LOCUS13350</name>
</gene>
<evidence type="ECO:0000313" key="10">
    <source>
        <dbReference type="Proteomes" id="UP001174909"/>
    </source>
</evidence>
<dbReference type="PANTHER" id="PTHR21443">
    <property type="entry name" value="CONSERVED OLIGOMERIC GOLGI COMPLEX COMPONENT 7"/>
    <property type="match status" value="1"/>
</dbReference>
<evidence type="ECO:0000256" key="4">
    <source>
        <dbReference type="ARBA" id="ARBA00022448"/>
    </source>
</evidence>
<feature type="non-terminal residue" evidence="9">
    <location>
        <position position="331"/>
    </location>
</feature>
<comment type="caution">
    <text evidence="9">The sequence shown here is derived from an EMBL/GenBank/DDBJ whole genome shotgun (WGS) entry which is preliminary data.</text>
</comment>
<dbReference type="PANTHER" id="PTHR21443:SF0">
    <property type="entry name" value="CONSERVED OLIGOMERIC GOLGI COMPLEX SUBUNIT 7"/>
    <property type="match status" value="1"/>
</dbReference>
<keyword evidence="7" id="KW-0472">Membrane</keyword>
<reference evidence="9" key="1">
    <citation type="submission" date="2023-03" db="EMBL/GenBank/DDBJ databases">
        <authorList>
            <person name="Steffen K."/>
            <person name="Cardenas P."/>
        </authorList>
    </citation>
    <scope>NUCLEOTIDE SEQUENCE</scope>
</reference>
<evidence type="ECO:0000313" key="9">
    <source>
        <dbReference type="EMBL" id="CAI8022797.1"/>
    </source>
</evidence>
<protein>
    <recommendedName>
        <fullName evidence="3">Conserved oligomeric Golgi complex subunit 7</fullName>
    </recommendedName>
    <alternativeName>
        <fullName evidence="8">Component of oligomeric Golgi complex 7</fullName>
    </alternativeName>
</protein>
<evidence type="ECO:0000256" key="3">
    <source>
        <dbReference type="ARBA" id="ARBA00020984"/>
    </source>
</evidence>
<accession>A0AA35WQN5</accession>
<proteinExistence type="inferred from homology"/>
<dbReference type="GO" id="GO:0000139">
    <property type="term" value="C:Golgi membrane"/>
    <property type="evidence" value="ECO:0007669"/>
    <property type="project" value="UniProtKB-SubCell"/>
</dbReference>
<evidence type="ECO:0000256" key="8">
    <source>
        <dbReference type="ARBA" id="ARBA00031345"/>
    </source>
</evidence>
<dbReference type="EMBL" id="CASHTH010001979">
    <property type="protein sequence ID" value="CAI8022797.1"/>
    <property type="molecule type" value="Genomic_DNA"/>
</dbReference>
<evidence type="ECO:0000256" key="2">
    <source>
        <dbReference type="ARBA" id="ARBA00005831"/>
    </source>
</evidence>
<sequence length="331" mass="36686">RYIYISCESSPVSSSDRTCFTTSPDYEQRKKLLESLKNKLEALLSPRLVAALSSHNLEEAQEYGKMFTSIERYSQLRNYFIGCHKTALVEIWTSLHDPAKSLMSYLPSFYDELLSRWHSEYTWCSQVFSDPLDLLSQLFSGALESLESQISRCLQASLQSSSLSTLTDARQQALKFVKGLEKMISEVPMPSPPLPSLFSLVEAVHAPFCQLLVRYPNLEQQSLTHTLKDMQLYTAAPEDTVSSLSSSIPKVLHSAAQALERCVQLTEGWGTAGLVRALEAFFTQYLSKLSSTVNSLRGSCGLGTRAGGGGASRGEDWAYLQVAFALIQCCG</sequence>
<evidence type="ECO:0000256" key="5">
    <source>
        <dbReference type="ARBA" id="ARBA00022927"/>
    </source>
</evidence>
<dbReference type="GO" id="GO:0006890">
    <property type="term" value="P:retrograde vesicle-mediated transport, Golgi to endoplasmic reticulum"/>
    <property type="evidence" value="ECO:0007669"/>
    <property type="project" value="TreeGrafter"/>
</dbReference>
<dbReference type="AlphaFoldDB" id="A0AA35WQN5"/>
<name>A0AA35WQN5_GEOBA</name>
<dbReference type="GO" id="GO:0006886">
    <property type="term" value="P:intracellular protein transport"/>
    <property type="evidence" value="ECO:0007669"/>
    <property type="project" value="InterPro"/>
</dbReference>
<evidence type="ECO:0000256" key="7">
    <source>
        <dbReference type="ARBA" id="ARBA00023136"/>
    </source>
</evidence>